<sequence>NAIRAEGDGASYIASRPSKLLYQVLGLGRVTKARKNTNVASTSNAPQDQGEGQRAVGTTTPSSLAPVGIEYRWKAGQLKDLHAEVTSELGFNANCGIRLKDQKALTKTMLECLRMVKMDKYHYFKRQGLAHEIGCSVES</sequence>
<accession>A0ABS8WT30</accession>
<keyword evidence="3" id="KW-1185">Reference proteome</keyword>
<feature type="region of interest" description="Disordered" evidence="1">
    <location>
        <begin position="36"/>
        <end position="63"/>
    </location>
</feature>
<reference evidence="2 3" key="1">
    <citation type="journal article" date="2021" name="BMC Genomics">
        <title>Datura genome reveals duplications of psychoactive alkaloid biosynthetic genes and high mutation rate following tissue culture.</title>
        <authorList>
            <person name="Rajewski A."/>
            <person name="Carter-House D."/>
            <person name="Stajich J."/>
            <person name="Litt A."/>
        </authorList>
    </citation>
    <scope>NUCLEOTIDE SEQUENCE [LARGE SCALE GENOMIC DNA]</scope>
    <source>
        <strain evidence="2">AR-01</strain>
    </source>
</reference>
<gene>
    <name evidence="2" type="ORF">HAX54_004795</name>
</gene>
<proteinExistence type="predicted"/>
<dbReference type="Proteomes" id="UP000823775">
    <property type="component" value="Unassembled WGS sequence"/>
</dbReference>
<evidence type="ECO:0000313" key="2">
    <source>
        <dbReference type="EMBL" id="MCE3216087.1"/>
    </source>
</evidence>
<comment type="caution">
    <text evidence="2">The sequence shown here is derived from an EMBL/GenBank/DDBJ whole genome shotgun (WGS) entry which is preliminary data.</text>
</comment>
<feature type="non-terminal residue" evidence="2">
    <location>
        <position position="1"/>
    </location>
</feature>
<evidence type="ECO:0000256" key="1">
    <source>
        <dbReference type="SAM" id="MobiDB-lite"/>
    </source>
</evidence>
<dbReference type="EMBL" id="JACEIK010012245">
    <property type="protein sequence ID" value="MCE3216087.1"/>
    <property type="molecule type" value="Genomic_DNA"/>
</dbReference>
<feature type="compositionally biased region" description="Polar residues" evidence="1">
    <location>
        <begin position="36"/>
        <end position="47"/>
    </location>
</feature>
<organism evidence="2 3">
    <name type="scientific">Datura stramonium</name>
    <name type="common">Jimsonweed</name>
    <name type="synonym">Common thornapple</name>
    <dbReference type="NCBI Taxonomy" id="4076"/>
    <lineage>
        <taxon>Eukaryota</taxon>
        <taxon>Viridiplantae</taxon>
        <taxon>Streptophyta</taxon>
        <taxon>Embryophyta</taxon>
        <taxon>Tracheophyta</taxon>
        <taxon>Spermatophyta</taxon>
        <taxon>Magnoliopsida</taxon>
        <taxon>eudicotyledons</taxon>
        <taxon>Gunneridae</taxon>
        <taxon>Pentapetalae</taxon>
        <taxon>asterids</taxon>
        <taxon>lamiids</taxon>
        <taxon>Solanales</taxon>
        <taxon>Solanaceae</taxon>
        <taxon>Solanoideae</taxon>
        <taxon>Datureae</taxon>
        <taxon>Datura</taxon>
    </lineage>
</organism>
<name>A0ABS8WT30_DATST</name>
<protein>
    <submittedName>
        <fullName evidence="2">Uncharacterized protein</fullName>
    </submittedName>
</protein>
<evidence type="ECO:0000313" key="3">
    <source>
        <dbReference type="Proteomes" id="UP000823775"/>
    </source>
</evidence>